<accession>A0ABS8Z7Z1</accession>
<dbReference type="InterPro" id="IPR000182">
    <property type="entry name" value="GNAT_dom"/>
</dbReference>
<dbReference type="Gene3D" id="3.40.630.30">
    <property type="match status" value="1"/>
</dbReference>
<dbReference type="RefSeq" id="WP_233725541.1">
    <property type="nucleotide sequence ID" value="NZ_JAJVCN010000001.1"/>
</dbReference>
<dbReference type="PROSITE" id="PS51186">
    <property type="entry name" value="GNAT"/>
    <property type="match status" value="1"/>
</dbReference>
<feature type="domain" description="N-acetyltransferase" evidence="1">
    <location>
        <begin position="9"/>
        <end position="171"/>
    </location>
</feature>
<evidence type="ECO:0000259" key="1">
    <source>
        <dbReference type="PROSITE" id="PS51186"/>
    </source>
</evidence>
<dbReference type="InterPro" id="IPR051531">
    <property type="entry name" value="N-acetyltransferase"/>
</dbReference>
<dbReference type="Pfam" id="PF13302">
    <property type="entry name" value="Acetyltransf_3"/>
    <property type="match status" value="1"/>
</dbReference>
<gene>
    <name evidence="2" type="ORF">LWC34_14325</name>
</gene>
<dbReference type="SUPFAM" id="SSF55729">
    <property type="entry name" value="Acyl-CoA N-acyltransferases (Nat)"/>
    <property type="match status" value="1"/>
</dbReference>
<reference evidence="2 3" key="1">
    <citation type="submission" date="2021-12" db="EMBL/GenBank/DDBJ databases">
        <title>Genome sequence of Kibdelosporangium philippinense ATCC 49844.</title>
        <authorList>
            <person name="Fedorov E.A."/>
            <person name="Omeragic M."/>
            <person name="Shalygina K.F."/>
            <person name="Maclea K.S."/>
        </authorList>
    </citation>
    <scope>NUCLEOTIDE SEQUENCE [LARGE SCALE GENOMIC DNA]</scope>
    <source>
        <strain evidence="2 3">ATCC 49844</strain>
    </source>
</reference>
<name>A0ABS8Z7Z1_9PSEU</name>
<organism evidence="2 3">
    <name type="scientific">Kibdelosporangium philippinense</name>
    <dbReference type="NCBI Taxonomy" id="211113"/>
    <lineage>
        <taxon>Bacteria</taxon>
        <taxon>Bacillati</taxon>
        <taxon>Actinomycetota</taxon>
        <taxon>Actinomycetes</taxon>
        <taxon>Pseudonocardiales</taxon>
        <taxon>Pseudonocardiaceae</taxon>
        <taxon>Kibdelosporangium</taxon>
    </lineage>
</organism>
<protein>
    <submittedName>
        <fullName evidence="2">GNAT family N-acetyltransferase</fullName>
    </submittedName>
</protein>
<dbReference type="Proteomes" id="UP001521150">
    <property type="component" value="Unassembled WGS sequence"/>
</dbReference>
<evidence type="ECO:0000313" key="3">
    <source>
        <dbReference type="Proteomes" id="UP001521150"/>
    </source>
</evidence>
<proteinExistence type="predicted"/>
<evidence type="ECO:0000313" key="2">
    <source>
        <dbReference type="EMBL" id="MCE7003998.1"/>
    </source>
</evidence>
<sequence>MGDLQTERLSLRRPKTTDIAAIFAIHNDPQACAHNPSDALTTPNQAEGLFQRWDEHWQHYGFGYWVVRHQASEAQLGFCGLKSMEMNNRRILNLFYRLAPTSWGNGIATEAAKAVVTWATARLSDLPIIARVRPNNIASQRVATRAGLVRREHLDCEGFDGFDWIYASTWSD</sequence>
<dbReference type="InterPro" id="IPR016181">
    <property type="entry name" value="Acyl_CoA_acyltransferase"/>
</dbReference>
<dbReference type="EMBL" id="JAJVCN010000001">
    <property type="protein sequence ID" value="MCE7003998.1"/>
    <property type="molecule type" value="Genomic_DNA"/>
</dbReference>
<dbReference type="PANTHER" id="PTHR43792">
    <property type="entry name" value="GNAT FAMILY, PUTATIVE (AFU_ORTHOLOGUE AFUA_3G00765)-RELATED-RELATED"/>
    <property type="match status" value="1"/>
</dbReference>
<comment type="caution">
    <text evidence="2">The sequence shown here is derived from an EMBL/GenBank/DDBJ whole genome shotgun (WGS) entry which is preliminary data.</text>
</comment>
<keyword evidence="3" id="KW-1185">Reference proteome</keyword>
<dbReference type="PANTHER" id="PTHR43792:SF1">
    <property type="entry name" value="N-ACETYLTRANSFERASE DOMAIN-CONTAINING PROTEIN"/>
    <property type="match status" value="1"/>
</dbReference>